<keyword evidence="1" id="KW-0812">Transmembrane</keyword>
<proteinExistence type="predicted"/>
<keyword evidence="1" id="KW-1133">Transmembrane helix</keyword>
<evidence type="ECO:0000256" key="1">
    <source>
        <dbReference type="SAM" id="Phobius"/>
    </source>
</evidence>
<dbReference type="RefSeq" id="WP_136538612.1">
    <property type="nucleotide sequence ID" value="NZ_STGU01000002.1"/>
</dbReference>
<dbReference type="Proteomes" id="UP000307378">
    <property type="component" value="Unassembled WGS sequence"/>
</dbReference>
<keyword evidence="1" id="KW-0472">Membrane</keyword>
<name>A0A4S8Q1U4_9HYPH</name>
<organism evidence="2 3">
    <name type="scientific">Rhizobium rosettiformans W3</name>
    <dbReference type="NCBI Taxonomy" id="538378"/>
    <lineage>
        <taxon>Bacteria</taxon>
        <taxon>Pseudomonadati</taxon>
        <taxon>Pseudomonadota</taxon>
        <taxon>Alphaproteobacteria</taxon>
        <taxon>Hyphomicrobiales</taxon>
        <taxon>Rhizobiaceae</taxon>
        <taxon>Rhizobium/Agrobacterium group</taxon>
        <taxon>Rhizobium</taxon>
    </lineage>
</organism>
<evidence type="ECO:0000313" key="3">
    <source>
        <dbReference type="Proteomes" id="UP000307378"/>
    </source>
</evidence>
<accession>A0A4S8Q1U4</accession>
<comment type="caution">
    <text evidence="2">The sequence shown here is derived from an EMBL/GenBank/DDBJ whole genome shotgun (WGS) entry which is preliminary data.</text>
</comment>
<evidence type="ECO:0000313" key="2">
    <source>
        <dbReference type="EMBL" id="THV38127.1"/>
    </source>
</evidence>
<reference evidence="2 3" key="1">
    <citation type="submission" date="2019-04" db="EMBL/GenBank/DDBJ databases">
        <title>genome sequence of strain W3.</title>
        <authorList>
            <person name="Gao J."/>
            <person name="Sun J."/>
        </authorList>
    </citation>
    <scope>NUCLEOTIDE SEQUENCE [LARGE SCALE GENOMIC DNA]</scope>
    <source>
        <strain evidence="2 3">W3</strain>
    </source>
</reference>
<dbReference type="AlphaFoldDB" id="A0A4S8Q1U4"/>
<protein>
    <submittedName>
        <fullName evidence="2">Uncharacterized protein</fullName>
    </submittedName>
</protein>
<feature type="transmembrane region" description="Helical" evidence="1">
    <location>
        <begin position="12"/>
        <end position="28"/>
    </location>
</feature>
<gene>
    <name evidence="2" type="ORF">FAA86_04835</name>
</gene>
<sequence>MLEMKPWYQSKTVWGALIAMAAPLFGRAGLELGGAEQAEIADALTTLVGTLGGLLALYGRLTATKGVGG</sequence>
<dbReference type="EMBL" id="STGU01000002">
    <property type="protein sequence ID" value="THV38127.1"/>
    <property type="molecule type" value="Genomic_DNA"/>
</dbReference>
<feature type="transmembrane region" description="Helical" evidence="1">
    <location>
        <begin position="40"/>
        <end position="58"/>
    </location>
</feature>